<evidence type="ECO:0000256" key="1">
    <source>
        <dbReference type="ARBA" id="ARBA00004496"/>
    </source>
</evidence>
<dbReference type="InterPro" id="IPR002481">
    <property type="entry name" value="FUR"/>
</dbReference>
<name>A0ABQ3V7D9_9CHLR</name>
<dbReference type="RefSeq" id="WP_201376798.1">
    <property type="nucleotide sequence ID" value="NZ_BNJG01000006.1"/>
</dbReference>
<comment type="subcellular location">
    <subcellularLocation>
        <location evidence="1">Cytoplasm</location>
    </subcellularLocation>
</comment>
<feature type="compositionally biased region" description="Basic and acidic residues" evidence="11">
    <location>
        <begin position="160"/>
        <end position="173"/>
    </location>
</feature>
<feature type="region of interest" description="Disordered" evidence="11">
    <location>
        <begin position="147"/>
        <end position="173"/>
    </location>
</feature>
<evidence type="ECO:0000256" key="11">
    <source>
        <dbReference type="SAM" id="MobiDB-lite"/>
    </source>
</evidence>
<dbReference type="EMBL" id="BNJG01000006">
    <property type="protein sequence ID" value="GHO60765.1"/>
    <property type="molecule type" value="Genomic_DNA"/>
</dbReference>
<reference evidence="12 13" key="1">
    <citation type="journal article" date="2021" name="Int. J. Syst. Evol. Microbiol.">
        <title>Reticulibacter mediterranei gen. nov., sp. nov., within the new family Reticulibacteraceae fam. nov., and Ktedonospora formicarum gen. nov., sp. nov., Ktedonobacter robiniae sp. nov., Dictyobacter formicarum sp. nov. and Dictyobacter arantiisoli sp. nov., belonging to the class Ktedonobacteria.</title>
        <authorList>
            <person name="Yabe S."/>
            <person name="Zheng Y."/>
            <person name="Wang C.M."/>
            <person name="Sakai Y."/>
            <person name="Abe K."/>
            <person name="Yokota A."/>
            <person name="Donadio S."/>
            <person name="Cavaletti L."/>
            <person name="Monciardini P."/>
        </authorList>
    </citation>
    <scope>NUCLEOTIDE SEQUENCE [LARGE SCALE GENOMIC DNA]</scope>
    <source>
        <strain evidence="12 13">SOSP1-30</strain>
    </source>
</reference>
<comment type="subunit">
    <text evidence="3">Homodimer.</text>
</comment>
<keyword evidence="5" id="KW-0678">Repressor</keyword>
<dbReference type="PANTHER" id="PTHR33202">
    <property type="entry name" value="ZINC UPTAKE REGULATION PROTEIN"/>
    <property type="match status" value="1"/>
</dbReference>
<evidence type="ECO:0000256" key="9">
    <source>
        <dbReference type="ARBA" id="ARBA00023125"/>
    </source>
</evidence>
<dbReference type="Gene3D" id="1.10.10.10">
    <property type="entry name" value="Winged helix-like DNA-binding domain superfamily/Winged helix DNA-binding domain"/>
    <property type="match status" value="1"/>
</dbReference>
<sequence length="173" mass="19795">MLAKNIQTAFDRAGQRITRPRRLIADRLAELAASGTDFSIDNLWQDLRQQDPHFGRATLYRSIEVLVKQGLLDRIAYADGTHRYHVCHDNTHYHLTCVQCRRFVEVDLDVSVEQFVSACHQTDFSLEGLTLTLFGRCAQCRSQAYPSSQLEACSPGEPPEEMREDAPRRKDRS</sequence>
<dbReference type="CDD" id="cd07153">
    <property type="entry name" value="Fur_like"/>
    <property type="match status" value="1"/>
</dbReference>
<keyword evidence="6" id="KW-0479">Metal-binding</keyword>
<comment type="similarity">
    <text evidence="2">Belongs to the Fur family.</text>
</comment>
<evidence type="ECO:0000256" key="7">
    <source>
        <dbReference type="ARBA" id="ARBA00022833"/>
    </source>
</evidence>
<evidence type="ECO:0000313" key="13">
    <source>
        <dbReference type="Proteomes" id="UP000654345"/>
    </source>
</evidence>
<evidence type="ECO:0000256" key="3">
    <source>
        <dbReference type="ARBA" id="ARBA00011738"/>
    </source>
</evidence>
<evidence type="ECO:0000256" key="6">
    <source>
        <dbReference type="ARBA" id="ARBA00022723"/>
    </source>
</evidence>
<dbReference type="SUPFAM" id="SSF46785">
    <property type="entry name" value="Winged helix' DNA-binding domain"/>
    <property type="match status" value="1"/>
</dbReference>
<dbReference type="InterPro" id="IPR043135">
    <property type="entry name" value="Fur_C"/>
</dbReference>
<evidence type="ECO:0000256" key="8">
    <source>
        <dbReference type="ARBA" id="ARBA00023015"/>
    </source>
</evidence>
<organism evidence="12 13">
    <name type="scientific">Ktedonobacter robiniae</name>
    <dbReference type="NCBI Taxonomy" id="2778365"/>
    <lineage>
        <taxon>Bacteria</taxon>
        <taxon>Bacillati</taxon>
        <taxon>Chloroflexota</taxon>
        <taxon>Ktedonobacteria</taxon>
        <taxon>Ktedonobacterales</taxon>
        <taxon>Ktedonobacteraceae</taxon>
        <taxon>Ktedonobacter</taxon>
    </lineage>
</organism>
<gene>
    <name evidence="12" type="ORF">KSB_92400</name>
</gene>
<keyword evidence="13" id="KW-1185">Reference proteome</keyword>
<dbReference type="Pfam" id="PF01475">
    <property type="entry name" value="FUR"/>
    <property type="match status" value="1"/>
</dbReference>
<keyword evidence="9" id="KW-0238">DNA-binding</keyword>
<dbReference type="InterPro" id="IPR036388">
    <property type="entry name" value="WH-like_DNA-bd_sf"/>
</dbReference>
<keyword evidence="8" id="KW-0805">Transcription regulation</keyword>
<proteinExistence type="inferred from homology"/>
<dbReference type="InterPro" id="IPR036390">
    <property type="entry name" value="WH_DNA-bd_sf"/>
</dbReference>
<evidence type="ECO:0000256" key="4">
    <source>
        <dbReference type="ARBA" id="ARBA00022490"/>
    </source>
</evidence>
<keyword evidence="7" id="KW-0862">Zinc</keyword>
<protein>
    <submittedName>
        <fullName evidence="12">Transcriptional repressor</fullName>
    </submittedName>
</protein>
<evidence type="ECO:0000256" key="2">
    <source>
        <dbReference type="ARBA" id="ARBA00007957"/>
    </source>
</evidence>
<comment type="caution">
    <text evidence="12">The sequence shown here is derived from an EMBL/GenBank/DDBJ whole genome shotgun (WGS) entry which is preliminary data.</text>
</comment>
<dbReference type="Gene3D" id="3.30.1490.190">
    <property type="match status" value="1"/>
</dbReference>
<accession>A0ABQ3V7D9</accession>
<evidence type="ECO:0000256" key="10">
    <source>
        <dbReference type="ARBA" id="ARBA00023163"/>
    </source>
</evidence>
<evidence type="ECO:0000256" key="5">
    <source>
        <dbReference type="ARBA" id="ARBA00022491"/>
    </source>
</evidence>
<dbReference type="Proteomes" id="UP000654345">
    <property type="component" value="Unassembled WGS sequence"/>
</dbReference>
<evidence type="ECO:0000313" key="12">
    <source>
        <dbReference type="EMBL" id="GHO60765.1"/>
    </source>
</evidence>
<keyword evidence="4" id="KW-0963">Cytoplasm</keyword>
<dbReference type="PANTHER" id="PTHR33202:SF2">
    <property type="entry name" value="FERRIC UPTAKE REGULATION PROTEIN"/>
    <property type="match status" value="1"/>
</dbReference>
<keyword evidence="10" id="KW-0804">Transcription</keyword>